<dbReference type="EMBL" id="BART01040091">
    <property type="protein sequence ID" value="GAH25988.1"/>
    <property type="molecule type" value="Genomic_DNA"/>
</dbReference>
<sequence length="104" mass="11599">ELSAWGSRLSSFSFKSPIKELIAIDEISNLKYAFELSQHGNTFELLNIEFGLIEATIRSVLDAPDYKKMLIREIIQVAKTGAINSLIGDLKEKLESLDPQADNS</sequence>
<proteinExistence type="predicted"/>
<gene>
    <name evidence="1" type="ORF">S01H4_65481</name>
</gene>
<comment type="caution">
    <text evidence="1">The sequence shown here is derived from an EMBL/GenBank/DDBJ whole genome shotgun (WGS) entry which is preliminary data.</text>
</comment>
<evidence type="ECO:0000313" key="1">
    <source>
        <dbReference type="EMBL" id="GAH25988.1"/>
    </source>
</evidence>
<dbReference type="AlphaFoldDB" id="X1FZ30"/>
<reference evidence="1" key="1">
    <citation type="journal article" date="2014" name="Front. Microbiol.">
        <title>High frequency of phylogenetically diverse reductive dehalogenase-homologous genes in deep subseafloor sedimentary metagenomes.</title>
        <authorList>
            <person name="Kawai M."/>
            <person name="Futagami T."/>
            <person name="Toyoda A."/>
            <person name="Takaki Y."/>
            <person name="Nishi S."/>
            <person name="Hori S."/>
            <person name="Arai W."/>
            <person name="Tsubouchi T."/>
            <person name="Morono Y."/>
            <person name="Uchiyama I."/>
            <person name="Ito T."/>
            <person name="Fujiyama A."/>
            <person name="Inagaki F."/>
            <person name="Takami H."/>
        </authorList>
    </citation>
    <scope>NUCLEOTIDE SEQUENCE</scope>
    <source>
        <strain evidence="1">Expedition CK06-06</strain>
    </source>
</reference>
<organism evidence="1">
    <name type="scientific">marine sediment metagenome</name>
    <dbReference type="NCBI Taxonomy" id="412755"/>
    <lineage>
        <taxon>unclassified sequences</taxon>
        <taxon>metagenomes</taxon>
        <taxon>ecological metagenomes</taxon>
    </lineage>
</organism>
<name>X1FZ30_9ZZZZ</name>
<accession>X1FZ30</accession>
<feature type="non-terminal residue" evidence="1">
    <location>
        <position position="1"/>
    </location>
</feature>
<protein>
    <submittedName>
        <fullName evidence="1">Uncharacterized protein</fullName>
    </submittedName>
</protein>
<feature type="non-terminal residue" evidence="1">
    <location>
        <position position="104"/>
    </location>
</feature>